<evidence type="ECO:0000256" key="3">
    <source>
        <dbReference type="ARBA" id="ARBA00022777"/>
    </source>
</evidence>
<dbReference type="SUPFAM" id="SSF48452">
    <property type="entry name" value="TPR-like"/>
    <property type="match status" value="3"/>
</dbReference>
<gene>
    <name evidence="7" type="ORF">ABQJ54_10435</name>
</gene>
<dbReference type="Gene3D" id="3.30.200.20">
    <property type="entry name" value="Phosphorylase Kinase, domain 1"/>
    <property type="match status" value="1"/>
</dbReference>
<dbReference type="PANTHER" id="PTHR43289:SF34">
    <property type="entry name" value="SERINE_THREONINE-PROTEIN KINASE YBDM-RELATED"/>
    <property type="match status" value="1"/>
</dbReference>
<dbReference type="Gene3D" id="1.25.40.10">
    <property type="entry name" value="Tetratricopeptide repeat domain"/>
    <property type="match status" value="3"/>
</dbReference>
<dbReference type="SUPFAM" id="SSF56112">
    <property type="entry name" value="Protein kinase-like (PK-like)"/>
    <property type="match status" value="1"/>
</dbReference>
<dbReference type="CDD" id="cd14014">
    <property type="entry name" value="STKc_PknB_like"/>
    <property type="match status" value="1"/>
</dbReference>
<evidence type="ECO:0000313" key="8">
    <source>
        <dbReference type="Proteomes" id="UP001556220"/>
    </source>
</evidence>
<evidence type="ECO:0000313" key="7">
    <source>
        <dbReference type="EMBL" id="MEW9572172.1"/>
    </source>
</evidence>
<evidence type="ECO:0000256" key="5">
    <source>
        <dbReference type="PROSITE-ProRule" id="PRU10141"/>
    </source>
</evidence>
<keyword evidence="4 5" id="KW-0067">ATP-binding</keyword>
<comment type="caution">
    <text evidence="7">The sequence shown here is derived from an EMBL/GenBank/DDBJ whole genome shotgun (WGS) entry which is preliminary data.</text>
</comment>
<evidence type="ECO:0000256" key="2">
    <source>
        <dbReference type="ARBA" id="ARBA00022741"/>
    </source>
</evidence>
<feature type="binding site" evidence="5">
    <location>
        <position position="114"/>
    </location>
    <ligand>
        <name>ATP</name>
        <dbReference type="ChEBI" id="CHEBI:30616"/>
    </ligand>
</feature>
<dbReference type="InterPro" id="IPR000719">
    <property type="entry name" value="Prot_kinase_dom"/>
</dbReference>
<keyword evidence="3 7" id="KW-0418">Kinase</keyword>
<dbReference type="GO" id="GO:0016301">
    <property type="term" value="F:kinase activity"/>
    <property type="evidence" value="ECO:0007669"/>
    <property type="project" value="UniProtKB-KW"/>
</dbReference>
<name>A0ABV3QED5_9GAMM</name>
<dbReference type="InterPro" id="IPR017441">
    <property type="entry name" value="Protein_kinase_ATP_BS"/>
</dbReference>
<evidence type="ECO:0000256" key="4">
    <source>
        <dbReference type="ARBA" id="ARBA00022840"/>
    </source>
</evidence>
<accession>A0ABV3QED5</accession>
<dbReference type="PANTHER" id="PTHR43289">
    <property type="entry name" value="MITOGEN-ACTIVATED PROTEIN KINASE KINASE KINASE 20-RELATED"/>
    <property type="match status" value="1"/>
</dbReference>
<dbReference type="PROSITE" id="PS50011">
    <property type="entry name" value="PROTEIN_KINASE_DOM"/>
    <property type="match status" value="1"/>
</dbReference>
<dbReference type="InterPro" id="IPR011990">
    <property type="entry name" value="TPR-like_helical_dom_sf"/>
</dbReference>
<dbReference type="Pfam" id="PF13374">
    <property type="entry name" value="TPR_10"/>
    <property type="match status" value="4"/>
</dbReference>
<keyword evidence="8" id="KW-1185">Reference proteome</keyword>
<protein>
    <submittedName>
        <fullName evidence="7">Protein kinase</fullName>
    </submittedName>
</protein>
<dbReference type="RefSeq" id="WP_367854227.1">
    <property type="nucleotide sequence ID" value="NZ_JBFOHK010000002.1"/>
</dbReference>
<dbReference type="SMART" id="SM00220">
    <property type="entry name" value="S_TKc"/>
    <property type="match status" value="1"/>
</dbReference>
<dbReference type="Proteomes" id="UP001556220">
    <property type="component" value="Unassembled WGS sequence"/>
</dbReference>
<dbReference type="Pfam" id="PF00069">
    <property type="entry name" value="Pkinase"/>
    <property type="match status" value="1"/>
</dbReference>
<sequence>MTGQLTDRYLRAKHIAMSVLEADASGRDAAIVRECGDDEELAREVRWMIAAVERSHTATLPLLPGDTVDLSGLDAQANAPRRYRLVRRVGEGGMGVVYLAERADAGFAQQVALKVLGTGAVGSPTLLERFARERQLLARLEHPGIARLLDGGLLSDGQPFLAMEYVEGERIDAWCERRGLDLRERIMLFLKVCAAVEYAHRNLVIHRDLKPANILVDAQGQPKLLDFGIARLIDAEAIETTLTETGQHALTLAYASPEQIEQQPLTTSVDVYGLGMVLYQLVAGRRPWQHITTPHQLSHAIVSGEIVPPSRSAQPPQANGSEAPRRVVPADIDAIALKALRRQASERYATVGALAADLRNWLERRPVLARRGRRLYRLRRFLQRNRWPLTAATALLLSVLAGLATSLYSLHQARVQQRLAERRQQQLERMVQFQQSMYDSVDIGAMGHAVVAATQQQVGAALASSASAVPAVDGTLARAFAGVQATDIAREAMDDYVIGHTLNGLDHAFPDAPLLDADLRQSLARALLGIGSYAHAAAELRKVLAVRAKLLPADDRRQLSVRVDLAQALEKQGQAAAAADMYAQVERLARAEPPTGALRVAAESGAARMLVEQGHLQQALQQQDALYAMLKPRVPATDPGLMQLQRDLVMTLIGLGQRDRALQLAEPLVALEQRTLGADNPQTLDAMLVQARLLHYRYEYERSLALACQVAAARTQRLGADHPDTLAAAYMAATDEVYLAQEPQAFAAAGADLQRVIDARRRELGSDHPDTIAAETVMVRLLAKQGGYAKAPAEQRAYYAQAIALERQILAAHERQLGPDHPKTLMALGSLASLLDEAGQYGSALAEAKLCLAGQLRVLGPQHPLISATRTLIGDIDDDAHDWEASRDAYRQALEQRERLLGLRDAHTIESASRLYSVLMELHASADAIKVRQRYMDPVIAMDPKTLNAAMRSVRDEAIRMLKP</sequence>
<evidence type="ECO:0000256" key="1">
    <source>
        <dbReference type="ARBA" id="ARBA00022679"/>
    </source>
</evidence>
<dbReference type="PROSITE" id="PS00108">
    <property type="entry name" value="PROTEIN_KINASE_ST"/>
    <property type="match status" value="1"/>
</dbReference>
<dbReference type="InterPro" id="IPR011009">
    <property type="entry name" value="Kinase-like_dom_sf"/>
</dbReference>
<keyword evidence="2 5" id="KW-0547">Nucleotide-binding</keyword>
<dbReference type="Gene3D" id="1.10.510.10">
    <property type="entry name" value="Transferase(Phosphotransferase) domain 1"/>
    <property type="match status" value="1"/>
</dbReference>
<keyword evidence="1" id="KW-0808">Transferase</keyword>
<dbReference type="InterPro" id="IPR008271">
    <property type="entry name" value="Ser/Thr_kinase_AS"/>
</dbReference>
<organism evidence="7 8">
    <name type="scientific">Rhodanobacter lycopersici</name>
    <dbReference type="NCBI Taxonomy" id="3162487"/>
    <lineage>
        <taxon>Bacteria</taxon>
        <taxon>Pseudomonadati</taxon>
        <taxon>Pseudomonadota</taxon>
        <taxon>Gammaproteobacteria</taxon>
        <taxon>Lysobacterales</taxon>
        <taxon>Rhodanobacteraceae</taxon>
        <taxon>Rhodanobacter</taxon>
    </lineage>
</organism>
<dbReference type="PROSITE" id="PS00107">
    <property type="entry name" value="PROTEIN_KINASE_ATP"/>
    <property type="match status" value="1"/>
</dbReference>
<evidence type="ECO:0000259" key="6">
    <source>
        <dbReference type="PROSITE" id="PS50011"/>
    </source>
</evidence>
<reference evidence="7 8" key="1">
    <citation type="submission" date="2024-06" db="EMBL/GenBank/DDBJ databases">
        <authorList>
            <person name="Woo H."/>
        </authorList>
    </citation>
    <scope>NUCLEOTIDE SEQUENCE [LARGE SCALE GENOMIC DNA]</scope>
    <source>
        <strain evidence="7 8">Si-c</strain>
    </source>
</reference>
<feature type="domain" description="Protein kinase" evidence="6">
    <location>
        <begin position="83"/>
        <end position="362"/>
    </location>
</feature>
<dbReference type="EMBL" id="JBFOHK010000002">
    <property type="protein sequence ID" value="MEW9572172.1"/>
    <property type="molecule type" value="Genomic_DNA"/>
</dbReference>
<proteinExistence type="predicted"/>